<dbReference type="OrthoDB" id="823268at2"/>
<evidence type="ECO:0000313" key="2">
    <source>
        <dbReference type="EMBL" id="AKJ30402.1"/>
    </source>
</evidence>
<dbReference type="PANTHER" id="PTHR40202:SF1">
    <property type="entry name" value="HD DOMAIN-CONTAINING PROTEIN"/>
    <property type="match status" value="1"/>
</dbReference>
<sequence>MEALDDDALEDRPVLAQIEHLFLTRGQRLYSGAHAEAVTALDHALQCAQLAEWAEADETLVAAAFLHDLGHLMDETPAADHEDDQHEVRALTLLRADFGPQVTEPIRLHVQAKRYLCARDPGYQAGLSAASAHSLLLQGGPMSLDEALTFETGPHAVATLQLRRWDDLAKQPGKRTPPLHYYLGVLEGVVARPFIDTRTGIGSFSIA</sequence>
<evidence type="ECO:0000313" key="3">
    <source>
        <dbReference type="Proteomes" id="UP000035352"/>
    </source>
</evidence>
<dbReference type="Pfam" id="PF01966">
    <property type="entry name" value="HD"/>
    <property type="match status" value="1"/>
</dbReference>
<dbReference type="Proteomes" id="UP000035352">
    <property type="component" value="Chromosome"/>
</dbReference>
<name>A0A0G3BLY0_9BURK</name>
<dbReference type="AlphaFoldDB" id="A0A0G3BLY0"/>
<accession>A0A0G3BLY0</accession>
<gene>
    <name evidence="2" type="ORF">AAW51_3711</name>
</gene>
<dbReference type="STRING" id="413882.AAW51_3711"/>
<dbReference type="Gene3D" id="1.10.3210.10">
    <property type="entry name" value="Hypothetical protein af1432"/>
    <property type="match status" value="1"/>
</dbReference>
<dbReference type="SUPFAM" id="SSF109604">
    <property type="entry name" value="HD-domain/PDEase-like"/>
    <property type="match status" value="1"/>
</dbReference>
<feature type="domain" description="HD" evidence="1">
    <location>
        <begin position="41"/>
        <end position="109"/>
    </location>
</feature>
<dbReference type="CDD" id="cd00077">
    <property type="entry name" value="HDc"/>
    <property type="match status" value="1"/>
</dbReference>
<proteinExistence type="predicted"/>
<protein>
    <recommendedName>
        <fullName evidence="1">HD domain-containing protein</fullName>
    </recommendedName>
</protein>
<keyword evidence="3" id="KW-1185">Reference proteome</keyword>
<dbReference type="InterPro" id="IPR006674">
    <property type="entry name" value="HD_domain"/>
</dbReference>
<dbReference type="EMBL" id="CP011371">
    <property type="protein sequence ID" value="AKJ30402.1"/>
    <property type="molecule type" value="Genomic_DNA"/>
</dbReference>
<organism evidence="2 3">
    <name type="scientific">Caldimonas brevitalea</name>
    <dbReference type="NCBI Taxonomy" id="413882"/>
    <lineage>
        <taxon>Bacteria</taxon>
        <taxon>Pseudomonadati</taxon>
        <taxon>Pseudomonadota</taxon>
        <taxon>Betaproteobacteria</taxon>
        <taxon>Burkholderiales</taxon>
        <taxon>Sphaerotilaceae</taxon>
        <taxon>Caldimonas</taxon>
    </lineage>
</organism>
<dbReference type="InterPro" id="IPR003607">
    <property type="entry name" value="HD/PDEase_dom"/>
</dbReference>
<dbReference type="KEGG" id="pbh:AAW51_3711"/>
<dbReference type="InterPro" id="IPR052567">
    <property type="entry name" value="OP_Dioxygenase"/>
</dbReference>
<dbReference type="RefSeq" id="WP_157359957.1">
    <property type="nucleotide sequence ID" value="NZ_CP011371.1"/>
</dbReference>
<evidence type="ECO:0000259" key="1">
    <source>
        <dbReference type="Pfam" id="PF01966"/>
    </source>
</evidence>
<reference evidence="2 3" key="1">
    <citation type="submission" date="2015-05" db="EMBL/GenBank/DDBJ databases">
        <authorList>
            <person name="Tang B."/>
            <person name="Yu Y."/>
        </authorList>
    </citation>
    <scope>NUCLEOTIDE SEQUENCE [LARGE SCALE GENOMIC DNA]</scope>
    <source>
        <strain evidence="2 3">DSM 7029</strain>
    </source>
</reference>
<dbReference type="PANTHER" id="PTHR40202">
    <property type="match status" value="1"/>
</dbReference>